<dbReference type="EMBL" id="BART01014829">
    <property type="protein sequence ID" value="GAG77572.1"/>
    <property type="molecule type" value="Genomic_DNA"/>
</dbReference>
<protein>
    <submittedName>
        <fullName evidence="1">Uncharacterized protein</fullName>
    </submittedName>
</protein>
<name>X1B8F0_9ZZZZ</name>
<proteinExistence type="predicted"/>
<gene>
    <name evidence="1" type="ORF">S01H4_29234</name>
</gene>
<feature type="non-terminal residue" evidence="1">
    <location>
        <position position="1"/>
    </location>
</feature>
<reference evidence="1" key="1">
    <citation type="journal article" date="2014" name="Front. Microbiol.">
        <title>High frequency of phylogenetically diverse reductive dehalogenase-homologous genes in deep subseafloor sedimentary metagenomes.</title>
        <authorList>
            <person name="Kawai M."/>
            <person name="Futagami T."/>
            <person name="Toyoda A."/>
            <person name="Takaki Y."/>
            <person name="Nishi S."/>
            <person name="Hori S."/>
            <person name="Arai W."/>
            <person name="Tsubouchi T."/>
            <person name="Morono Y."/>
            <person name="Uchiyama I."/>
            <person name="Ito T."/>
            <person name="Fujiyama A."/>
            <person name="Inagaki F."/>
            <person name="Takami H."/>
        </authorList>
    </citation>
    <scope>NUCLEOTIDE SEQUENCE</scope>
    <source>
        <strain evidence="1">Expedition CK06-06</strain>
    </source>
</reference>
<accession>X1B8F0</accession>
<comment type="caution">
    <text evidence="1">The sequence shown here is derived from an EMBL/GenBank/DDBJ whole genome shotgun (WGS) entry which is preliminary data.</text>
</comment>
<organism evidence="1">
    <name type="scientific">marine sediment metagenome</name>
    <dbReference type="NCBI Taxonomy" id="412755"/>
    <lineage>
        <taxon>unclassified sequences</taxon>
        <taxon>metagenomes</taxon>
        <taxon>ecological metagenomes</taxon>
    </lineage>
</organism>
<sequence length="63" mass="6862">DLSISDLIFCLSSSINGMKIIVSTIHVIAAKIYTSKTRGLDNATIGCKETKKRETIPKIIPLT</sequence>
<evidence type="ECO:0000313" key="1">
    <source>
        <dbReference type="EMBL" id="GAG77572.1"/>
    </source>
</evidence>
<dbReference type="AlphaFoldDB" id="X1B8F0"/>